<accession>A0A2P2PXK0</accession>
<organism evidence="1">
    <name type="scientific">Rhizophora mucronata</name>
    <name type="common">Asiatic mangrove</name>
    <dbReference type="NCBI Taxonomy" id="61149"/>
    <lineage>
        <taxon>Eukaryota</taxon>
        <taxon>Viridiplantae</taxon>
        <taxon>Streptophyta</taxon>
        <taxon>Embryophyta</taxon>
        <taxon>Tracheophyta</taxon>
        <taxon>Spermatophyta</taxon>
        <taxon>Magnoliopsida</taxon>
        <taxon>eudicotyledons</taxon>
        <taxon>Gunneridae</taxon>
        <taxon>Pentapetalae</taxon>
        <taxon>rosids</taxon>
        <taxon>fabids</taxon>
        <taxon>Malpighiales</taxon>
        <taxon>Rhizophoraceae</taxon>
        <taxon>Rhizophora</taxon>
    </lineage>
</organism>
<evidence type="ECO:0000313" key="1">
    <source>
        <dbReference type="EMBL" id="MBX59477.1"/>
    </source>
</evidence>
<protein>
    <submittedName>
        <fullName evidence="1">Uncharacterized protein</fullName>
    </submittedName>
</protein>
<dbReference type="AlphaFoldDB" id="A0A2P2PXK0"/>
<proteinExistence type="predicted"/>
<name>A0A2P2PXK0_RHIMU</name>
<reference evidence="1" key="1">
    <citation type="submission" date="2018-02" db="EMBL/GenBank/DDBJ databases">
        <title>Rhizophora mucronata_Transcriptome.</title>
        <authorList>
            <person name="Meera S.P."/>
            <person name="Sreeshan A."/>
            <person name="Augustine A."/>
        </authorList>
    </citation>
    <scope>NUCLEOTIDE SEQUENCE</scope>
    <source>
        <tissue evidence="1">Leaf</tissue>
    </source>
</reference>
<sequence length="22" mass="2536">MQCILETKCSTCFYLRASILLV</sequence>
<dbReference type="EMBL" id="GGEC01078993">
    <property type="protein sequence ID" value="MBX59477.1"/>
    <property type="molecule type" value="Transcribed_RNA"/>
</dbReference>